<evidence type="ECO:0000256" key="1">
    <source>
        <dbReference type="SAM" id="MobiDB-lite"/>
    </source>
</evidence>
<dbReference type="InterPro" id="IPR002559">
    <property type="entry name" value="Transposase_11"/>
</dbReference>
<sequence length="375" mass="42808">MHASAVLQTWLASVFSGLDQRNVQTTSEAVCACLNGQRLTLMTLARHSPDSRQIAAPLKRLDRWLSNRSMQAHRRPIYRASAACLVSQDRPVVIVDWSELPRDGQWQLLRASIPRQGRALTLYDEVHPQRHLNSRAVHDRFLQRLQAILPASCRPIVLTDAGFHTPWFRSVEALGWDWIGRLRGRVMIRDGRWYAAWRPVSAYYDNAPAKPESLGICDITRSRPTSCYLVRTRRQPRGRHQTRRDRQRAGGGKAEKMARRYREPWVLAASCGLADERASEIARLYGLRIQIETAFRDLKSHQYGSAFEDTQTRVGARLEMLLLIHMLATLVAWLAALATRSEHETRFRISLPQFRGLSSDSAGSRGCRNRLDSIP</sequence>
<dbReference type="eggNOG" id="COG3385">
    <property type="taxonomic scope" value="Bacteria"/>
</dbReference>
<feature type="region of interest" description="Disordered" evidence="1">
    <location>
        <begin position="233"/>
        <end position="254"/>
    </location>
</feature>
<protein>
    <submittedName>
        <fullName evidence="4">Transposase family protein</fullName>
    </submittedName>
</protein>
<gene>
    <name evidence="4" type="ORF">C41B8_08485</name>
</gene>
<dbReference type="STRING" id="1304275.C41B8_08485"/>
<comment type="caution">
    <text evidence="4">The sequence shown here is derived from an EMBL/GenBank/DDBJ whole genome shotgun (WGS) entry which is preliminary data.</text>
</comment>
<dbReference type="AlphaFoldDB" id="A0A084ILM4"/>
<dbReference type="GO" id="GO:0003677">
    <property type="term" value="F:DNA binding"/>
    <property type="evidence" value="ECO:0007669"/>
    <property type="project" value="InterPro"/>
</dbReference>
<dbReference type="GO" id="GO:0006313">
    <property type="term" value="P:DNA transposition"/>
    <property type="evidence" value="ECO:0007669"/>
    <property type="project" value="InterPro"/>
</dbReference>
<dbReference type="Pfam" id="PF01609">
    <property type="entry name" value="DDE_Tnp_1"/>
    <property type="match status" value="1"/>
</dbReference>
<feature type="transmembrane region" description="Helical" evidence="2">
    <location>
        <begin position="320"/>
        <end position="338"/>
    </location>
</feature>
<evidence type="ECO:0000313" key="5">
    <source>
        <dbReference type="Proteomes" id="UP000028302"/>
    </source>
</evidence>
<accession>A0A084ILM4</accession>
<dbReference type="NCBIfam" id="NF033591">
    <property type="entry name" value="transpos_IS4_2"/>
    <property type="match status" value="1"/>
</dbReference>
<proteinExistence type="predicted"/>
<evidence type="ECO:0000256" key="2">
    <source>
        <dbReference type="SAM" id="Phobius"/>
    </source>
</evidence>
<dbReference type="EMBL" id="APNK01000010">
    <property type="protein sequence ID" value="KEZ77608.1"/>
    <property type="molecule type" value="Genomic_DNA"/>
</dbReference>
<name>A0A084ILM4_SALHC</name>
<keyword evidence="5" id="KW-1185">Reference proteome</keyword>
<organism evidence="4 5">
    <name type="scientific">Salinisphaera hydrothermalis (strain C41B8)</name>
    <dbReference type="NCBI Taxonomy" id="1304275"/>
    <lineage>
        <taxon>Bacteria</taxon>
        <taxon>Pseudomonadati</taxon>
        <taxon>Pseudomonadota</taxon>
        <taxon>Gammaproteobacteria</taxon>
        <taxon>Salinisphaerales</taxon>
        <taxon>Salinisphaeraceae</taxon>
        <taxon>Salinisphaera</taxon>
    </lineage>
</organism>
<dbReference type="InterPro" id="IPR012337">
    <property type="entry name" value="RNaseH-like_sf"/>
</dbReference>
<keyword evidence="2" id="KW-0472">Membrane</keyword>
<dbReference type="InterPro" id="IPR047658">
    <property type="entry name" value="IS4-like_transpos"/>
</dbReference>
<feature type="non-terminal residue" evidence="4">
    <location>
        <position position="375"/>
    </location>
</feature>
<dbReference type="PANTHER" id="PTHR35404">
    <property type="entry name" value="TRANSPOSASE OF TN10"/>
    <property type="match status" value="1"/>
</dbReference>
<keyword evidence="2" id="KW-1133">Transmembrane helix</keyword>
<evidence type="ECO:0000259" key="3">
    <source>
        <dbReference type="Pfam" id="PF01609"/>
    </source>
</evidence>
<evidence type="ECO:0000313" key="4">
    <source>
        <dbReference type="EMBL" id="KEZ77608.1"/>
    </source>
</evidence>
<feature type="compositionally biased region" description="Basic residues" evidence="1">
    <location>
        <begin position="233"/>
        <end position="246"/>
    </location>
</feature>
<reference evidence="4 5" key="1">
    <citation type="submission" date="2013-03" db="EMBL/GenBank/DDBJ databases">
        <title>Salinisphaera hydrothermalis C41B8 Genome Sequencing.</title>
        <authorList>
            <person name="Li C."/>
            <person name="Lai Q."/>
            <person name="Shao Z."/>
        </authorList>
    </citation>
    <scope>NUCLEOTIDE SEQUENCE [LARGE SCALE GENOMIC DNA]</scope>
    <source>
        <strain evidence="4 5">C41B8</strain>
    </source>
</reference>
<dbReference type="Proteomes" id="UP000028302">
    <property type="component" value="Unassembled WGS sequence"/>
</dbReference>
<dbReference type="PANTHER" id="PTHR35404:SF8">
    <property type="entry name" value="TRANSPOSASE OF TN10"/>
    <property type="match status" value="1"/>
</dbReference>
<dbReference type="GO" id="GO:0004803">
    <property type="term" value="F:transposase activity"/>
    <property type="evidence" value="ECO:0007669"/>
    <property type="project" value="InterPro"/>
</dbReference>
<feature type="domain" description="Transposase IS4-like" evidence="3">
    <location>
        <begin position="89"/>
        <end position="327"/>
    </location>
</feature>
<dbReference type="SUPFAM" id="SSF53098">
    <property type="entry name" value="Ribonuclease H-like"/>
    <property type="match status" value="1"/>
</dbReference>
<keyword evidence="2" id="KW-0812">Transmembrane</keyword>